<dbReference type="Proteomes" id="UP001202328">
    <property type="component" value="Unassembled WGS sequence"/>
</dbReference>
<dbReference type="PROSITE" id="PS50088">
    <property type="entry name" value="ANK_REPEAT"/>
    <property type="match status" value="5"/>
</dbReference>
<dbReference type="Pfam" id="PF12796">
    <property type="entry name" value="Ank_2"/>
    <property type="match status" value="2"/>
</dbReference>
<feature type="repeat" description="ANK" evidence="1">
    <location>
        <begin position="83"/>
        <end position="115"/>
    </location>
</feature>
<name>A0AAD4SAL8_9MAGN</name>
<dbReference type="AlphaFoldDB" id="A0AAD4SAL8"/>
<protein>
    <recommendedName>
        <fullName evidence="5">Ankyrin-1-like</fullName>
    </recommendedName>
</protein>
<dbReference type="PROSITE" id="PS50297">
    <property type="entry name" value="ANK_REP_REGION"/>
    <property type="match status" value="5"/>
</dbReference>
<dbReference type="SMART" id="SM00028">
    <property type="entry name" value="TPR"/>
    <property type="match status" value="2"/>
</dbReference>
<evidence type="ECO:0000256" key="1">
    <source>
        <dbReference type="PROSITE-ProRule" id="PRU00023"/>
    </source>
</evidence>
<comment type="caution">
    <text evidence="3">The sequence shown here is derived from an EMBL/GenBank/DDBJ whole genome shotgun (WGS) entry which is preliminary data.</text>
</comment>
<dbReference type="SUPFAM" id="SSF48403">
    <property type="entry name" value="Ankyrin repeat"/>
    <property type="match status" value="1"/>
</dbReference>
<dbReference type="InterPro" id="IPR051616">
    <property type="entry name" value="Cul2-RING_E3_ligase_SR"/>
</dbReference>
<evidence type="ECO:0000313" key="4">
    <source>
        <dbReference type="Proteomes" id="UP001202328"/>
    </source>
</evidence>
<dbReference type="PRINTS" id="PR01415">
    <property type="entry name" value="ANKYRIN"/>
</dbReference>
<evidence type="ECO:0008006" key="5">
    <source>
        <dbReference type="Google" id="ProtNLM"/>
    </source>
</evidence>
<accession>A0AAD4SAL8</accession>
<dbReference type="SMART" id="SM00248">
    <property type="entry name" value="ANK"/>
    <property type="match status" value="6"/>
</dbReference>
<evidence type="ECO:0000256" key="2">
    <source>
        <dbReference type="PROSITE-ProRule" id="PRU00339"/>
    </source>
</evidence>
<dbReference type="PANTHER" id="PTHR46224">
    <property type="entry name" value="ANKYRIN REPEAT FAMILY PROTEIN"/>
    <property type="match status" value="1"/>
</dbReference>
<organism evidence="3 4">
    <name type="scientific">Papaver atlanticum</name>
    <dbReference type="NCBI Taxonomy" id="357466"/>
    <lineage>
        <taxon>Eukaryota</taxon>
        <taxon>Viridiplantae</taxon>
        <taxon>Streptophyta</taxon>
        <taxon>Embryophyta</taxon>
        <taxon>Tracheophyta</taxon>
        <taxon>Spermatophyta</taxon>
        <taxon>Magnoliopsida</taxon>
        <taxon>Ranunculales</taxon>
        <taxon>Papaveraceae</taxon>
        <taxon>Papaveroideae</taxon>
        <taxon>Papaver</taxon>
    </lineage>
</organism>
<dbReference type="InterPro" id="IPR011990">
    <property type="entry name" value="TPR-like_helical_dom_sf"/>
</dbReference>
<feature type="repeat" description="ANK" evidence="1">
    <location>
        <begin position="116"/>
        <end position="148"/>
    </location>
</feature>
<sequence length="425" mass="46310">MENIPPATKVFLKAAHLGQLNLLKQFALGLDPLHGDGIAETIENTKDGDGKRAIHFAASGGSVQVLKYLIEELKLEIDVKDGSGKTPLSRASIEGRLAAVEYLLEMGANPEITDGSNCTPLHYAAIKGHKDILSLFLSKGSNVDVMNDFVSPLQYAATFGDHDTVKILLDHGANPNFGFHDTFTPLHASIYSHSWQCVELLLKAGADPNGGPDGLKALPLAAGEMQIIKLLVDSGADPNVTDMRGLKPIELAAVIGNHRGVEILFPVTSPIPSYVDWSINGIMKHAKSKKFNKKMNRKAMECFLEAKSRGTSAFQRKEYWLAVYWYSKALNMKPFDAAVLSNRSLCYAYLNKGILAFEDAALCLLERPDWPKAFFRAGVALKLLNRLDAAAVAFSDGLKLDPGSRELQEAFRLATITFITSSIPA</sequence>
<dbReference type="PANTHER" id="PTHR46224:SF67">
    <property type="entry name" value="HSP70-HSP90 ORGANIZING PROTEIN 3-LIKE"/>
    <property type="match status" value="1"/>
</dbReference>
<proteinExistence type="predicted"/>
<keyword evidence="1" id="KW-0040">ANK repeat</keyword>
<dbReference type="Gene3D" id="1.25.40.20">
    <property type="entry name" value="Ankyrin repeat-containing domain"/>
    <property type="match status" value="2"/>
</dbReference>
<dbReference type="InterPro" id="IPR019734">
    <property type="entry name" value="TPR_rpt"/>
</dbReference>
<gene>
    <name evidence="3" type="ORF">MKW98_000042</name>
</gene>
<feature type="repeat" description="ANK" evidence="1">
    <location>
        <begin position="181"/>
        <end position="213"/>
    </location>
</feature>
<reference evidence="3" key="1">
    <citation type="submission" date="2022-04" db="EMBL/GenBank/DDBJ databases">
        <title>A functionally conserved STORR gene fusion in Papaver species that diverged 16.8 million years ago.</title>
        <authorList>
            <person name="Catania T."/>
        </authorList>
    </citation>
    <scope>NUCLEOTIDE SEQUENCE</scope>
    <source>
        <strain evidence="3">S-188037</strain>
    </source>
</reference>
<dbReference type="PROSITE" id="PS50005">
    <property type="entry name" value="TPR"/>
    <property type="match status" value="1"/>
</dbReference>
<evidence type="ECO:0000313" key="3">
    <source>
        <dbReference type="EMBL" id="KAI3875365.1"/>
    </source>
</evidence>
<dbReference type="Pfam" id="PF00023">
    <property type="entry name" value="Ank"/>
    <property type="match status" value="2"/>
</dbReference>
<dbReference type="SUPFAM" id="SSF48452">
    <property type="entry name" value="TPR-like"/>
    <property type="match status" value="1"/>
</dbReference>
<dbReference type="InterPro" id="IPR002110">
    <property type="entry name" value="Ankyrin_rpt"/>
</dbReference>
<dbReference type="EMBL" id="JAJJMB010012606">
    <property type="protein sequence ID" value="KAI3875365.1"/>
    <property type="molecule type" value="Genomic_DNA"/>
</dbReference>
<feature type="repeat" description="ANK" evidence="1">
    <location>
        <begin position="148"/>
        <end position="176"/>
    </location>
</feature>
<keyword evidence="2" id="KW-0802">TPR repeat</keyword>
<keyword evidence="4" id="KW-1185">Reference proteome</keyword>
<feature type="repeat" description="ANK" evidence="1">
    <location>
        <begin position="49"/>
        <end position="71"/>
    </location>
</feature>
<feature type="repeat" description="TPR" evidence="2">
    <location>
        <begin position="371"/>
        <end position="404"/>
    </location>
</feature>
<dbReference type="InterPro" id="IPR036770">
    <property type="entry name" value="Ankyrin_rpt-contain_sf"/>
</dbReference>
<dbReference type="Gene3D" id="1.25.40.10">
    <property type="entry name" value="Tetratricopeptide repeat domain"/>
    <property type="match status" value="1"/>
</dbReference>